<dbReference type="EMBL" id="AMBO01000373">
    <property type="protein sequence ID" value="EKC99246.1"/>
    <property type="molecule type" value="Genomic_DNA"/>
</dbReference>
<feature type="region of interest" description="Disordered" evidence="1">
    <location>
        <begin position="154"/>
        <end position="248"/>
    </location>
</feature>
<dbReference type="STRING" id="1220162.K1VJA7"/>
<feature type="compositionally biased region" description="Low complexity" evidence="1">
    <location>
        <begin position="120"/>
        <end position="140"/>
    </location>
</feature>
<gene>
    <name evidence="2" type="ORF">A1Q2_06446</name>
</gene>
<keyword evidence="3" id="KW-1185">Reference proteome</keyword>
<protein>
    <submittedName>
        <fullName evidence="2">Uncharacterized protein</fullName>
    </submittedName>
</protein>
<evidence type="ECO:0000313" key="2">
    <source>
        <dbReference type="EMBL" id="EKC99246.1"/>
    </source>
</evidence>
<feature type="compositionally biased region" description="Acidic residues" evidence="1">
    <location>
        <begin position="166"/>
        <end position="175"/>
    </location>
</feature>
<feature type="region of interest" description="Disordered" evidence="1">
    <location>
        <begin position="94"/>
        <end position="142"/>
    </location>
</feature>
<name>K1VJA7_TRIAC</name>
<dbReference type="Proteomes" id="UP000006757">
    <property type="component" value="Unassembled WGS sequence"/>
</dbReference>
<dbReference type="InParanoid" id="K1VJA7"/>
<dbReference type="OrthoDB" id="5595141at2759"/>
<organism evidence="2 3">
    <name type="scientific">Trichosporon asahii var. asahii (strain CBS 8904)</name>
    <name type="common">Yeast</name>
    <dbReference type="NCBI Taxonomy" id="1220162"/>
    <lineage>
        <taxon>Eukaryota</taxon>
        <taxon>Fungi</taxon>
        <taxon>Dikarya</taxon>
        <taxon>Basidiomycota</taxon>
        <taxon>Agaricomycotina</taxon>
        <taxon>Tremellomycetes</taxon>
        <taxon>Trichosporonales</taxon>
        <taxon>Trichosporonaceae</taxon>
        <taxon>Trichosporon</taxon>
    </lineage>
</organism>
<evidence type="ECO:0000313" key="3">
    <source>
        <dbReference type="Proteomes" id="UP000006757"/>
    </source>
</evidence>
<evidence type="ECO:0000256" key="1">
    <source>
        <dbReference type="SAM" id="MobiDB-lite"/>
    </source>
</evidence>
<dbReference type="eggNOG" id="KOG4051">
    <property type="taxonomic scope" value="Eukaryota"/>
</dbReference>
<dbReference type="HOGENOM" id="CLU_1134243_0_0_1"/>
<feature type="compositionally biased region" description="Basic and acidic residues" evidence="1">
    <location>
        <begin position="196"/>
        <end position="208"/>
    </location>
</feature>
<proteinExistence type="predicted"/>
<dbReference type="AlphaFoldDB" id="K1VJA7"/>
<sequence length="248" mass="27611">MEDDQGYQHEATPVVSDLELIEAKDALRQMMSGFGLTLCARGLRKDRGMFNQAVPARHTDQTQVHEQTGVWVPITRLWDTLGDLYNLDALDNMSSSTPSLPSSPDQLSPIPLRHRRPKRSASLSSLSSSPPSPTDGPSESKSAKVINSAHFGRAFELPPLRRDSGDEGEGPDSDDLEWHDLLYSRATGGDENEDEWKERIERQMRENGTESGSPTPEDKPKKGKRRRGRESTDGTPPAAKRGRGRRRQ</sequence>
<feature type="compositionally biased region" description="Low complexity" evidence="1">
    <location>
        <begin position="94"/>
        <end position="111"/>
    </location>
</feature>
<comment type="caution">
    <text evidence="2">The sequence shown here is derived from an EMBL/GenBank/DDBJ whole genome shotgun (WGS) entry which is preliminary data.</text>
</comment>
<reference evidence="2 3" key="1">
    <citation type="journal article" date="2012" name="Eukaryot. Cell">
        <title>Genome sequence of the Trichosporon asahii environmental strain CBS 8904.</title>
        <authorList>
            <person name="Yang R.Y."/>
            <person name="Li H.T."/>
            <person name="Zhu H."/>
            <person name="Zhou G.P."/>
            <person name="Wang M."/>
            <person name="Wang L."/>
        </authorList>
    </citation>
    <scope>NUCLEOTIDE SEQUENCE [LARGE SCALE GENOMIC DNA]</scope>
    <source>
        <strain evidence="2 3">CBS 8904</strain>
    </source>
</reference>
<accession>K1VJA7</accession>